<dbReference type="EMBL" id="AVOT02001188">
    <property type="protein sequence ID" value="MBW0466020.1"/>
    <property type="molecule type" value="Genomic_DNA"/>
</dbReference>
<accession>A0A9Q3BJK0</accession>
<dbReference type="AlphaFoldDB" id="A0A9Q3BJK0"/>
<name>A0A9Q3BJK0_9BASI</name>
<keyword evidence="3" id="KW-1185">Reference proteome</keyword>
<organism evidence="2 3">
    <name type="scientific">Austropuccinia psidii MF-1</name>
    <dbReference type="NCBI Taxonomy" id="1389203"/>
    <lineage>
        <taxon>Eukaryota</taxon>
        <taxon>Fungi</taxon>
        <taxon>Dikarya</taxon>
        <taxon>Basidiomycota</taxon>
        <taxon>Pucciniomycotina</taxon>
        <taxon>Pucciniomycetes</taxon>
        <taxon>Pucciniales</taxon>
        <taxon>Sphaerophragmiaceae</taxon>
        <taxon>Austropuccinia</taxon>
    </lineage>
</organism>
<evidence type="ECO:0000313" key="2">
    <source>
        <dbReference type="EMBL" id="MBW0466020.1"/>
    </source>
</evidence>
<gene>
    <name evidence="2" type="ORF">O181_005735</name>
</gene>
<dbReference type="Proteomes" id="UP000765509">
    <property type="component" value="Unassembled WGS sequence"/>
</dbReference>
<sequence length="239" mass="27548">MSHAYLRDLASKGTNQRTEKACPEPEDLEEDTLVTVVDGKTMREIVSALPFTLQFNRNLKPEDLKDMDQVFQLHQLLKDLFQWSMDNKKFNMASHWAELGENFQKICLKEIDFRELMVITKGLNATRQFRLLEVRANRITENQATIQAIEEQLTQTGHNQIPSGSQGGGQISSPVAFHHSETNRSVAKSHHSSHYQEVSRRRQGHNGRNKTSCSQRQRESDPMIQKLLDLENEVHKNQK</sequence>
<evidence type="ECO:0000313" key="3">
    <source>
        <dbReference type="Proteomes" id="UP000765509"/>
    </source>
</evidence>
<protein>
    <submittedName>
        <fullName evidence="2">Uncharacterized protein</fullName>
    </submittedName>
</protein>
<proteinExistence type="predicted"/>
<feature type="region of interest" description="Disordered" evidence="1">
    <location>
        <begin position="182"/>
        <end position="222"/>
    </location>
</feature>
<reference evidence="2" key="1">
    <citation type="submission" date="2021-03" db="EMBL/GenBank/DDBJ databases">
        <title>Draft genome sequence of rust myrtle Austropuccinia psidii MF-1, a brazilian biotype.</title>
        <authorList>
            <person name="Quecine M.C."/>
            <person name="Pachon D.M.R."/>
            <person name="Bonatelli M.L."/>
            <person name="Correr F.H."/>
            <person name="Franceschini L.M."/>
            <person name="Leite T.F."/>
            <person name="Margarido G.R.A."/>
            <person name="Almeida C.A."/>
            <person name="Ferrarezi J.A."/>
            <person name="Labate C.A."/>
        </authorList>
    </citation>
    <scope>NUCLEOTIDE SEQUENCE</scope>
    <source>
        <strain evidence="2">MF-1</strain>
    </source>
</reference>
<evidence type="ECO:0000256" key="1">
    <source>
        <dbReference type="SAM" id="MobiDB-lite"/>
    </source>
</evidence>
<comment type="caution">
    <text evidence="2">The sequence shown here is derived from an EMBL/GenBank/DDBJ whole genome shotgun (WGS) entry which is preliminary data.</text>
</comment>